<dbReference type="CDD" id="cd00882">
    <property type="entry name" value="Ras_like_GTPase"/>
    <property type="match status" value="1"/>
</dbReference>
<comment type="similarity">
    <text evidence="1">Belongs to the IFI44 family.</text>
</comment>
<dbReference type="GO" id="GO:0006955">
    <property type="term" value="P:immune response"/>
    <property type="evidence" value="ECO:0007669"/>
    <property type="project" value="TreeGrafter"/>
</dbReference>
<reference evidence="3" key="2">
    <citation type="submission" date="2025-08" db="UniProtKB">
        <authorList>
            <consortium name="Ensembl"/>
        </authorList>
    </citation>
    <scope>IDENTIFICATION</scope>
</reference>
<dbReference type="Pfam" id="PF07534">
    <property type="entry name" value="TLD"/>
    <property type="match status" value="1"/>
</dbReference>
<dbReference type="AlphaFoldDB" id="A0AAZ3S4I9"/>
<feature type="domain" description="TLDc" evidence="2">
    <location>
        <begin position="54"/>
        <end position="212"/>
    </location>
</feature>
<name>A0AAZ3S4I9_ONCTS</name>
<dbReference type="InterPro" id="IPR027417">
    <property type="entry name" value="P-loop_NTPase"/>
</dbReference>
<dbReference type="Ensembl" id="ENSOTST00005149037.1">
    <property type="protein sequence ID" value="ENSOTSP00005147957.1"/>
    <property type="gene ID" value="ENSOTSG00005024146.2"/>
</dbReference>
<organism evidence="3 4">
    <name type="scientific">Oncorhynchus tshawytscha</name>
    <name type="common">Chinook salmon</name>
    <name type="synonym">Salmo tshawytscha</name>
    <dbReference type="NCBI Taxonomy" id="74940"/>
    <lineage>
        <taxon>Eukaryota</taxon>
        <taxon>Metazoa</taxon>
        <taxon>Chordata</taxon>
        <taxon>Craniata</taxon>
        <taxon>Vertebrata</taxon>
        <taxon>Euteleostomi</taxon>
        <taxon>Actinopterygii</taxon>
        <taxon>Neopterygii</taxon>
        <taxon>Teleostei</taxon>
        <taxon>Protacanthopterygii</taxon>
        <taxon>Salmoniformes</taxon>
        <taxon>Salmonidae</taxon>
        <taxon>Salmoninae</taxon>
        <taxon>Oncorhynchus</taxon>
    </lineage>
</organism>
<evidence type="ECO:0000256" key="1">
    <source>
        <dbReference type="ARBA" id="ARBA00009243"/>
    </source>
</evidence>
<gene>
    <name evidence="3" type="primary">LOC112255401</name>
</gene>
<evidence type="ECO:0000259" key="2">
    <source>
        <dbReference type="PROSITE" id="PS51886"/>
    </source>
</evidence>
<dbReference type="GeneTree" id="ENSGT00940000163581"/>
<evidence type="ECO:0000313" key="3">
    <source>
        <dbReference type="Ensembl" id="ENSOTSP00005147957.1"/>
    </source>
</evidence>
<accession>A0AAZ3S4I9</accession>
<dbReference type="PANTHER" id="PTHR14241">
    <property type="entry name" value="INTERFERON-INDUCED PROTEIN 44"/>
    <property type="match status" value="1"/>
</dbReference>
<dbReference type="PANTHER" id="PTHR14241:SF19">
    <property type="entry name" value="INTERFERON-INDUCED PROTEIN 44-LIKE ISOFORM X1-RELATED"/>
    <property type="match status" value="1"/>
</dbReference>
<dbReference type="Gene3D" id="3.40.50.300">
    <property type="entry name" value="P-loop containing nucleotide triphosphate hydrolases"/>
    <property type="match status" value="1"/>
</dbReference>
<reference evidence="4" key="1">
    <citation type="journal article" date="2018" name="PLoS ONE">
        <title>Chinook salmon (Oncorhynchus tshawytscha) genome and transcriptome.</title>
        <authorList>
            <person name="Christensen K.A."/>
            <person name="Leong J.S."/>
            <person name="Sakhrani D."/>
            <person name="Biagi C.A."/>
            <person name="Minkley D.R."/>
            <person name="Withler R.E."/>
            <person name="Rondeau E.B."/>
            <person name="Koop B.F."/>
            <person name="Devlin R.H."/>
        </authorList>
    </citation>
    <scope>NUCLEOTIDE SEQUENCE [LARGE SCALE GENOMIC DNA]</scope>
</reference>
<dbReference type="SUPFAM" id="SSF52540">
    <property type="entry name" value="P-loop containing nucleoside triphosphate hydrolases"/>
    <property type="match status" value="1"/>
</dbReference>
<dbReference type="SMART" id="SM00584">
    <property type="entry name" value="TLDc"/>
    <property type="match status" value="1"/>
</dbReference>
<dbReference type="PROSITE" id="PS51886">
    <property type="entry name" value="TLDC"/>
    <property type="match status" value="1"/>
</dbReference>
<dbReference type="InterPro" id="IPR006571">
    <property type="entry name" value="TLDc_dom"/>
</dbReference>
<dbReference type="Proteomes" id="UP000694402">
    <property type="component" value="Unassembled WGS sequence"/>
</dbReference>
<proteinExistence type="inferred from homology"/>
<evidence type="ECO:0000313" key="4">
    <source>
        <dbReference type="Proteomes" id="UP000694402"/>
    </source>
</evidence>
<sequence length="620" mass="68633">MSILRKDKPHLLYAFFMVAQQRPGFCGRLCCDLHYKELYFHDHQLQTFLGDVMSVVKSSLSVGQEKKLLSLFGHVRLHLLYKASVHGYMNIAFHSRCDGQGPTVLVAYNKAGFVFGGYISKDYAQTGQVINDDKAFLYSITDQREKPLRVSSTDGQYGFTDGAYGLNVGAMWFLNNSTATVQIVAGNSYTFEAEEMHGNDLQLTECEVYRVEECVGLLETPWRKIDLEGYGTKERLMDYIKNYKPEVKSVVQVRVLLVGPVGAGKSSFFNSINSVFKGHVTGQANTGSAGTSLTTQFRTYSIKAEQGGKALPLVLCDTMGLEEGPSAGLDIDDINSILKGHVQDRYQFNPSMSVQTDGVGFCKSPILKDTIHCVVYVLDACKVTLLSAKMVDKLAAIRKGINKVGVAQLVLLTKVDEACPLVREDLTNIYLSHYIERMTREVSVCLGVCVCVCVQTREVSVCLDMSGCVCVCVSDPRGECVSGCVCVCFRPVRCVCVFQTCEVSVCLGVSQSCVLPVKNYSRVCVCLFQTREVSVCLGVSQSCVLPVKNYSRVCVCLFQTREVSVCLGVSQSCVLPVKNYSREFELDVHTDILLLTAVVQMLRYSNNYFDDIYQDGEQSE</sequence>
<protein>
    <recommendedName>
        <fullName evidence="2">TLDc domain-containing protein</fullName>
    </recommendedName>
</protein>
<reference evidence="3" key="3">
    <citation type="submission" date="2025-09" db="UniProtKB">
        <authorList>
            <consortium name="Ensembl"/>
        </authorList>
    </citation>
    <scope>IDENTIFICATION</scope>
</reference>
<keyword evidence="4" id="KW-1185">Reference proteome</keyword>